<organism evidence="4 5">
    <name type="scientific">Cohnella pontilimi</name>
    <dbReference type="NCBI Taxonomy" id="2564100"/>
    <lineage>
        <taxon>Bacteria</taxon>
        <taxon>Bacillati</taxon>
        <taxon>Bacillota</taxon>
        <taxon>Bacilli</taxon>
        <taxon>Bacillales</taxon>
        <taxon>Paenibacillaceae</taxon>
        <taxon>Cohnella</taxon>
    </lineage>
</organism>
<dbReference type="Gene3D" id="3.40.50.720">
    <property type="entry name" value="NAD(P)-binding Rossmann-like Domain"/>
    <property type="match status" value="1"/>
</dbReference>
<dbReference type="Pfam" id="PF01408">
    <property type="entry name" value="GFO_IDH_MocA"/>
    <property type="match status" value="1"/>
</dbReference>
<sequence length="404" mass="45055">MKRYAIVGAGSRALSMFARPLVSELKDCAELAGIYDINRHRAEAMSTQCGGIPAFDDFDRMLEAVKPEVVIVASIDSTHHAYIIRALEAGCDVITEKPMTIDAEKCRAILDAERKTGKKVVVTFNMRFVPYVAQIKRLLDENVIGDILSIQLDWSLDQSHGADYFRRWHRKLDNSGGLLVHKSTHHFDMVNWWLNDEPEEVFAFGARKFYGPTRDERGIRCLNCRYQASCEFYFDITANAFTDTYYLQAEHHDGYMRDGCVFSEDIDIYDTMSVNVRYSGGALFTYSLAAYSPYEGWKAVLIGTEGRLEAEEYFSGVHSGETVQEIRLYDGKGGLQTIPVNSAEGDHGGSDEKLRRAIFAGDDSDSLGQQAGSWAGAMSLLIGAAANLSIDTKKPVTIKELLSP</sequence>
<gene>
    <name evidence="4" type="ORF">E5161_01585</name>
</gene>
<accession>A0A4U0FGI2</accession>
<dbReference type="RefSeq" id="WP_136775836.1">
    <property type="nucleotide sequence ID" value="NZ_SUPK01000001.1"/>
</dbReference>
<dbReference type="PANTHER" id="PTHR43377">
    <property type="entry name" value="BILIVERDIN REDUCTASE A"/>
    <property type="match status" value="1"/>
</dbReference>
<evidence type="ECO:0000256" key="1">
    <source>
        <dbReference type="ARBA" id="ARBA00010928"/>
    </source>
</evidence>
<dbReference type="InterPro" id="IPR051450">
    <property type="entry name" value="Gfo/Idh/MocA_Oxidoreductases"/>
</dbReference>
<dbReference type="EMBL" id="SUPK01000001">
    <property type="protein sequence ID" value="TJY44116.1"/>
    <property type="molecule type" value="Genomic_DNA"/>
</dbReference>
<evidence type="ECO:0000259" key="3">
    <source>
        <dbReference type="Pfam" id="PF02894"/>
    </source>
</evidence>
<dbReference type="SUPFAM" id="SSF55347">
    <property type="entry name" value="Glyceraldehyde-3-phosphate dehydrogenase-like, C-terminal domain"/>
    <property type="match status" value="1"/>
</dbReference>
<dbReference type="InterPro" id="IPR004104">
    <property type="entry name" value="Gfo/Idh/MocA-like_OxRdtase_C"/>
</dbReference>
<dbReference type="InterPro" id="IPR000683">
    <property type="entry name" value="Gfo/Idh/MocA-like_OxRdtase_N"/>
</dbReference>
<dbReference type="AlphaFoldDB" id="A0A4U0FGI2"/>
<comment type="similarity">
    <text evidence="1">Belongs to the Gfo/Idh/MocA family.</text>
</comment>
<dbReference type="Proteomes" id="UP000309673">
    <property type="component" value="Unassembled WGS sequence"/>
</dbReference>
<keyword evidence="5" id="KW-1185">Reference proteome</keyword>
<feature type="domain" description="Gfo/Idh/MocA-like oxidoreductase N-terminal" evidence="2">
    <location>
        <begin position="3"/>
        <end position="124"/>
    </location>
</feature>
<dbReference type="Gene3D" id="3.30.360.10">
    <property type="entry name" value="Dihydrodipicolinate Reductase, domain 2"/>
    <property type="match status" value="1"/>
</dbReference>
<reference evidence="4 5" key="1">
    <citation type="submission" date="2019-04" db="EMBL/GenBank/DDBJ databases">
        <title>Cohnella sp. nov., isolated from soil.</title>
        <authorList>
            <person name="Kim W."/>
        </authorList>
    </citation>
    <scope>NUCLEOTIDE SEQUENCE [LARGE SCALE GENOMIC DNA]</scope>
    <source>
        <strain evidence="4 5">CAU 1483</strain>
    </source>
</reference>
<feature type="domain" description="Gfo/Idh/MocA-like oxidoreductase C-terminal" evidence="3">
    <location>
        <begin position="136"/>
        <end position="398"/>
    </location>
</feature>
<evidence type="ECO:0000313" key="4">
    <source>
        <dbReference type="EMBL" id="TJY44116.1"/>
    </source>
</evidence>
<dbReference type="SUPFAM" id="SSF51735">
    <property type="entry name" value="NAD(P)-binding Rossmann-fold domains"/>
    <property type="match status" value="1"/>
</dbReference>
<evidence type="ECO:0000313" key="5">
    <source>
        <dbReference type="Proteomes" id="UP000309673"/>
    </source>
</evidence>
<dbReference type="GO" id="GO:0000166">
    <property type="term" value="F:nucleotide binding"/>
    <property type="evidence" value="ECO:0007669"/>
    <property type="project" value="InterPro"/>
</dbReference>
<dbReference type="OrthoDB" id="9781031at2"/>
<protein>
    <submittedName>
        <fullName evidence="4">Gfo/Idh/MocA family oxidoreductase</fullName>
    </submittedName>
</protein>
<comment type="caution">
    <text evidence="4">The sequence shown here is derived from an EMBL/GenBank/DDBJ whole genome shotgun (WGS) entry which is preliminary data.</text>
</comment>
<proteinExistence type="inferred from homology"/>
<dbReference type="Pfam" id="PF02894">
    <property type="entry name" value="GFO_IDH_MocA_C"/>
    <property type="match status" value="1"/>
</dbReference>
<name>A0A4U0FGI2_9BACL</name>
<dbReference type="PANTHER" id="PTHR43377:SF2">
    <property type="entry name" value="BINDING ROSSMANN FOLD OXIDOREDUCTASE, PUTATIVE (AFU_ORTHOLOGUE AFUA_4G00560)-RELATED"/>
    <property type="match status" value="1"/>
</dbReference>
<evidence type="ECO:0000259" key="2">
    <source>
        <dbReference type="Pfam" id="PF01408"/>
    </source>
</evidence>
<dbReference type="InterPro" id="IPR036291">
    <property type="entry name" value="NAD(P)-bd_dom_sf"/>
</dbReference>